<sequence>TVISTEKPVWNVPLKVPARPSPMNLEKSVGPMNNNTLVAYTPNNKASPLSFSLLVTESWAVRFAKGGGASFSIQNSEFLEQHSISGRVVAAVLVKEAREWLERLSRGAVAAPVLFELTDAHRIANVRPVIADLSAS</sequence>
<proteinExistence type="predicted"/>
<dbReference type="AlphaFoldDB" id="A0ABD2PSA5"/>
<comment type="caution">
    <text evidence="1">The sequence shown here is derived from an EMBL/GenBank/DDBJ whole genome shotgun (WGS) entry which is preliminary data.</text>
</comment>
<dbReference type="EMBL" id="JBJKFK010003727">
    <property type="protein sequence ID" value="KAL3309612.1"/>
    <property type="molecule type" value="Genomic_DNA"/>
</dbReference>
<feature type="non-terminal residue" evidence="1">
    <location>
        <position position="1"/>
    </location>
</feature>
<reference evidence="1 2" key="1">
    <citation type="submission" date="2024-11" db="EMBL/GenBank/DDBJ databases">
        <title>Adaptive evolution of stress response genes in parasites aligns with host niche diversity.</title>
        <authorList>
            <person name="Hahn C."/>
            <person name="Resl P."/>
        </authorList>
    </citation>
    <scope>NUCLEOTIDE SEQUENCE [LARGE SCALE GENOMIC DNA]</scope>
    <source>
        <strain evidence="1">EGGRZ-B1_66</strain>
        <tissue evidence="1">Body</tissue>
    </source>
</reference>
<protein>
    <submittedName>
        <fullName evidence="1">Uncharacterized protein</fullName>
    </submittedName>
</protein>
<gene>
    <name evidence="1" type="ORF">Ciccas_011841</name>
</gene>
<evidence type="ECO:0000313" key="1">
    <source>
        <dbReference type="EMBL" id="KAL3309612.1"/>
    </source>
</evidence>
<keyword evidence="2" id="KW-1185">Reference proteome</keyword>
<organism evidence="1 2">
    <name type="scientific">Cichlidogyrus casuarinus</name>
    <dbReference type="NCBI Taxonomy" id="1844966"/>
    <lineage>
        <taxon>Eukaryota</taxon>
        <taxon>Metazoa</taxon>
        <taxon>Spiralia</taxon>
        <taxon>Lophotrochozoa</taxon>
        <taxon>Platyhelminthes</taxon>
        <taxon>Monogenea</taxon>
        <taxon>Monopisthocotylea</taxon>
        <taxon>Dactylogyridea</taxon>
        <taxon>Ancyrocephalidae</taxon>
        <taxon>Cichlidogyrus</taxon>
    </lineage>
</organism>
<name>A0ABD2PSA5_9PLAT</name>
<accession>A0ABD2PSA5</accession>
<dbReference type="Proteomes" id="UP001626550">
    <property type="component" value="Unassembled WGS sequence"/>
</dbReference>
<evidence type="ECO:0000313" key="2">
    <source>
        <dbReference type="Proteomes" id="UP001626550"/>
    </source>
</evidence>